<dbReference type="RefSeq" id="XP_033662626.1">
    <property type="nucleotide sequence ID" value="XM_033808730.1"/>
</dbReference>
<dbReference type="AlphaFoldDB" id="A0A6A6C3M0"/>
<keyword evidence="3" id="KW-1185">Reference proteome</keyword>
<sequence>MKSTIISSLALLTTAASAISLPNSNFGWKRPCSQAEVALATGIHLNIQGQYSEYNGTLKTEQVEQAHPSGPTPDFYLAKGMLQSDIQEGMNLRLFNQQIAPPGNPAIPGLAQYETAQQTEKNQVNGLTGTYATDKPTFDMLKTEIMNGIQLNENNLKAAVSECDFTLKFPPANEQALG</sequence>
<dbReference type="GeneID" id="54562002"/>
<evidence type="ECO:0000313" key="2">
    <source>
        <dbReference type="EMBL" id="KAF2161737.1"/>
    </source>
</evidence>
<dbReference type="Proteomes" id="UP000799537">
    <property type="component" value="Unassembled WGS sequence"/>
</dbReference>
<name>A0A6A6C3M0_ZASCE</name>
<feature type="chain" id="PRO_5025484877" evidence="1">
    <location>
        <begin position="19"/>
        <end position="178"/>
    </location>
</feature>
<dbReference type="OrthoDB" id="3638982at2759"/>
<protein>
    <submittedName>
        <fullName evidence="2">Uncharacterized protein</fullName>
    </submittedName>
</protein>
<feature type="signal peptide" evidence="1">
    <location>
        <begin position="1"/>
        <end position="18"/>
    </location>
</feature>
<accession>A0A6A6C3M0</accession>
<dbReference type="EMBL" id="ML993617">
    <property type="protein sequence ID" value="KAF2161737.1"/>
    <property type="molecule type" value="Genomic_DNA"/>
</dbReference>
<evidence type="ECO:0000313" key="3">
    <source>
        <dbReference type="Proteomes" id="UP000799537"/>
    </source>
</evidence>
<proteinExistence type="predicted"/>
<reference evidence="2" key="1">
    <citation type="journal article" date="2020" name="Stud. Mycol.">
        <title>101 Dothideomycetes genomes: a test case for predicting lifestyles and emergence of pathogens.</title>
        <authorList>
            <person name="Haridas S."/>
            <person name="Albert R."/>
            <person name="Binder M."/>
            <person name="Bloem J."/>
            <person name="Labutti K."/>
            <person name="Salamov A."/>
            <person name="Andreopoulos B."/>
            <person name="Baker S."/>
            <person name="Barry K."/>
            <person name="Bills G."/>
            <person name="Bluhm B."/>
            <person name="Cannon C."/>
            <person name="Castanera R."/>
            <person name="Culley D."/>
            <person name="Daum C."/>
            <person name="Ezra D."/>
            <person name="Gonzalez J."/>
            <person name="Henrissat B."/>
            <person name="Kuo A."/>
            <person name="Liang C."/>
            <person name="Lipzen A."/>
            <person name="Lutzoni F."/>
            <person name="Magnuson J."/>
            <person name="Mondo S."/>
            <person name="Nolan M."/>
            <person name="Ohm R."/>
            <person name="Pangilinan J."/>
            <person name="Park H.-J."/>
            <person name="Ramirez L."/>
            <person name="Alfaro M."/>
            <person name="Sun H."/>
            <person name="Tritt A."/>
            <person name="Yoshinaga Y."/>
            <person name="Zwiers L.-H."/>
            <person name="Turgeon B."/>
            <person name="Goodwin S."/>
            <person name="Spatafora J."/>
            <person name="Crous P."/>
            <person name="Grigoriev I."/>
        </authorList>
    </citation>
    <scope>NUCLEOTIDE SEQUENCE</scope>
    <source>
        <strain evidence="2">ATCC 36951</strain>
    </source>
</reference>
<evidence type="ECO:0000256" key="1">
    <source>
        <dbReference type="SAM" id="SignalP"/>
    </source>
</evidence>
<organism evidence="2 3">
    <name type="scientific">Zasmidium cellare ATCC 36951</name>
    <dbReference type="NCBI Taxonomy" id="1080233"/>
    <lineage>
        <taxon>Eukaryota</taxon>
        <taxon>Fungi</taxon>
        <taxon>Dikarya</taxon>
        <taxon>Ascomycota</taxon>
        <taxon>Pezizomycotina</taxon>
        <taxon>Dothideomycetes</taxon>
        <taxon>Dothideomycetidae</taxon>
        <taxon>Mycosphaerellales</taxon>
        <taxon>Mycosphaerellaceae</taxon>
        <taxon>Zasmidium</taxon>
    </lineage>
</organism>
<keyword evidence="1" id="KW-0732">Signal</keyword>
<gene>
    <name evidence="2" type="ORF">M409DRAFT_27794</name>
</gene>